<dbReference type="OrthoDB" id="7575400at2"/>
<accession>A0A254TD67</accession>
<comment type="similarity">
    <text evidence="1">Belongs to the barstar family.</text>
</comment>
<evidence type="ECO:0000259" key="2">
    <source>
        <dbReference type="Pfam" id="PF01337"/>
    </source>
</evidence>
<comment type="caution">
    <text evidence="3">The sequence shown here is derived from an EMBL/GenBank/DDBJ whole genome shotgun (WGS) entry which is preliminary data.</text>
</comment>
<reference evidence="3 4" key="1">
    <citation type="submission" date="2016-02" db="EMBL/GenBank/DDBJ databases">
        <authorList>
            <person name="Wen L."/>
            <person name="He K."/>
            <person name="Yang H."/>
        </authorList>
    </citation>
    <scope>NUCLEOTIDE SEQUENCE [LARGE SCALE GENOMIC DNA]</scope>
    <source>
        <strain evidence="3 4">TSA40</strain>
    </source>
</reference>
<keyword evidence="4" id="KW-1185">Reference proteome</keyword>
<dbReference type="InterPro" id="IPR035905">
    <property type="entry name" value="Barstar-like_sf"/>
</dbReference>
<dbReference type="InterPro" id="IPR000468">
    <property type="entry name" value="Barstar"/>
</dbReference>
<sequence>MASVTLDGRRIATWKAFHDECKAAFGFPDFYGRNMDAWIDCLGGLRDGDGMTKFTLLPDDMLRIEVLHTDFLRREAPEILAALQECAAEVNERCIEHGQRPPLSLLLH</sequence>
<organism evidence="3 4">
    <name type="scientific">Noviherbaspirillum denitrificans</name>
    <dbReference type="NCBI Taxonomy" id="1968433"/>
    <lineage>
        <taxon>Bacteria</taxon>
        <taxon>Pseudomonadati</taxon>
        <taxon>Pseudomonadota</taxon>
        <taxon>Betaproteobacteria</taxon>
        <taxon>Burkholderiales</taxon>
        <taxon>Oxalobacteraceae</taxon>
        <taxon>Noviherbaspirillum</taxon>
    </lineage>
</organism>
<dbReference type="Pfam" id="PF01337">
    <property type="entry name" value="Barstar"/>
    <property type="match status" value="1"/>
</dbReference>
<dbReference type="RefSeq" id="WP_088707000.1">
    <property type="nucleotide sequence ID" value="NZ_LSTO01000001.1"/>
</dbReference>
<dbReference type="AlphaFoldDB" id="A0A254TD67"/>
<proteinExistence type="inferred from homology"/>
<feature type="domain" description="Barstar (barnase inhibitor)" evidence="2">
    <location>
        <begin position="1"/>
        <end position="98"/>
    </location>
</feature>
<evidence type="ECO:0000313" key="4">
    <source>
        <dbReference type="Proteomes" id="UP000197535"/>
    </source>
</evidence>
<name>A0A254TD67_9BURK</name>
<evidence type="ECO:0000256" key="1">
    <source>
        <dbReference type="ARBA" id="ARBA00006845"/>
    </source>
</evidence>
<protein>
    <submittedName>
        <fullName evidence="3">Barnase inhibitor</fullName>
    </submittedName>
</protein>
<dbReference type="Gene3D" id="3.30.370.10">
    <property type="entry name" value="Barstar-like"/>
    <property type="match status" value="1"/>
</dbReference>
<dbReference type="Proteomes" id="UP000197535">
    <property type="component" value="Unassembled WGS sequence"/>
</dbReference>
<dbReference type="SUPFAM" id="SSF52038">
    <property type="entry name" value="Barstar-related"/>
    <property type="match status" value="1"/>
</dbReference>
<gene>
    <name evidence="3" type="ORF">AYR66_12005</name>
</gene>
<dbReference type="EMBL" id="LSTO01000001">
    <property type="protein sequence ID" value="OWW20107.1"/>
    <property type="molecule type" value="Genomic_DNA"/>
</dbReference>
<evidence type="ECO:0000313" key="3">
    <source>
        <dbReference type="EMBL" id="OWW20107.1"/>
    </source>
</evidence>